<accession>A0A1D8USR0</accession>
<dbReference type="KEGG" id="kba:A0U89_05515"/>
<dbReference type="STRING" id="153496.A0U89_05515"/>
<protein>
    <submittedName>
        <fullName evidence="1">Uncharacterized protein</fullName>
    </submittedName>
</protein>
<dbReference type="OrthoDB" id="8448837at2"/>
<keyword evidence="2" id="KW-1185">Reference proteome</keyword>
<name>A0A1D8USR0_9PROT</name>
<evidence type="ECO:0000313" key="1">
    <source>
        <dbReference type="EMBL" id="AOX16673.1"/>
    </source>
</evidence>
<organism evidence="1 2">
    <name type="scientific">Kozakia baliensis</name>
    <dbReference type="NCBI Taxonomy" id="153496"/>
    <lineage>
        <taxon>Bacteria</taxon>
        <taxon>Pseudomonadati</taxon>
        <taxon>Pseudomonadota</taxon>
        <taxon>Alphaproteobacteria</taxon>
        <taxon>Acetobacterales</taxon>
        <taxon>Acetobacteraceae</taxon>
        <taxon>Kozakia</taxon>
    </lineage>
</organism>
<evidence type="ECO:0000313" key="2">
    <source>
        <dbReference type="Proteomes" id="UP000179145"/>
    </source>
</evidence>
<dbReference type="RefSeq" id="WP_070402404.1">
    <property type="nucleotide sequence ID" value="NZ_BJVW01000010.1"/>
</dbReference>
<gene>
    <name evidence="1" type="ORF">A0U89_05515</name>
</gene>
<dbReference type="Proteomes" id="UP000179145">
    <property type="component" value="Chromosome"/>
</dbReference>
<dbReference type="AlphaFoldDB" id="A0A1D8USR0"/>
<sequence length="117" mass="13762">MTEEPCLADEKWVRIMGEYSCEGVWHRDGCPAYADELPVSEGLRERLLAWARRYDDCDFPPEENSPPFDMEAFARDGLEIARAIKVELPDWTVIYFDESKADYKNRSQPRSQYEYEV</sequence>
<proteinExistence type="predicted"/>
<reference evidence="1 2" key="1">
    <citation type="journal article" date="2016" name="Microb. Cell Fact.">
        <title>Dissection of exopolysaccharide biosynthesis in Kozakia baliensis.</title>
        <authorList>
            <person name="Brandt J.U."/>
            <person name="Jakob F."/>
            <person name="Behr J."/>
            <person name="Geissler A.J."/>
            <person name="Vogel R.F."/>
        </authorList>
    </citation>
    <scope>NUCLEOTIDE SEQUENCE [LARGE SCALE GENOMIC DNA]</scope>
    <source>
        <strain evidence="1 2">DSM 14400</strain>
    </source>
</reference>
<dbReference type="EMBL" id="CP014674">
    <property type="protein sequence ID" value="AOX16673.1"/>
    <property type="molecule type" value="Genomic_DNA"/>
</dbReference>